<reference evidence="2" key="1">
    <citation type="submission" date="2020-02" db="EMBL/GenBank/DDBJ databases">
        <authorList>
            <person name="Meier V. D."/>
        </authorList>
    </citation>
    <scope>NUCLEOTIDE SEQUENCE</scope>
    <source>
        <strain evidence="2">AVDCRST_MAG45</strain>
    </source>
</reference>
<feature type="domain" description="Terminal beta-(1-&gt;2)-arabinofuranosyltransferase C-terminal" evidence="1">
    <location>
        <begin position="5"/>
        <end position="88"/>
    </location>
</feature>
<proteinExistence type="predicted"/>
<sequence length="98" mass="10530">GPERTARAGHEKLLPAAWFLARFADPAAVRASRRFRDNPRIPAARAALRCGGLARVLEAVNAPLTPGRFVENLGVAVELHSLRVPSDPLAARRELCGA</sequence>
<feature type="non-terminal residue" evidence="2">
    <location>
        <position position="1"/>
    </location>
</feature>
<accession>A0A6J4S978</accession>
<dbReference type="InterPro" id="IPR058983">
    <property type="entry name" value="AftB_C"/>
</dbReference>
<gene>
    <name evidence="2" type="ORF">AVDCRST_MAG45-862</name>
</gene>
<organism evidence="2">
    <name type="scientific">uncultured Solirubrobacterales bacterium</name>
    <dbReference type="NCBI Taxonomy" id="768556"/>
    <lineage>
        <taxon>Bacteria</taxon>
        <taxon>Bacillati</taxon>
        <taxon>Actinomycetota</taxon>
        <taxon>Thermoleophilia</taxon>
        <taxon>Solirubrobacterales</taxon>
        <taxon>environmental samples</taxon>
    </lineage>
</organism>
<dbReference type="Pfam" id="PF26371">
    <property type="entry name" value="AftB_C"/>
    <property type="match status" value="1"/>
</dbReference>
<evidence type="ECO:0000259" key="1">
    <source>
        <dbReference type="Pfam" id="PF26371"/>
    </source>
</evidence>
<protein>
    <recommendedName>
        <fullName evidence="1">Terminal beta-(1-&gt;2)-arabinofuranosyltransferase C-terminal domain-containing protein</fullName>
    </recommendedName>
</protein>
<name>A0A6J4S978_9ACTN</name>
<dbReference type="EMBL" id="CADCVU010000077">
    <property type="protein sequence ID" value="CAA9493245.1"/>
    <property type="molecule type" value="Genomic_DNA"/>
</dbReference>
<evidence type="ECO:0000313" key="2">
    <source>
        <dbReference type="EMBL" id="CAA9493245.1"/>
    </source>
</evidence>
<dbReference type="AlphaFoldDB" id="A0A6J4S978"/>